<evidence type="ECO:0000256" key="1">
    <source>
        <dbReference type="ARBA" id="ARBA00022679"/>
    </source>
</evidence>
<evidence type="ECO:0000313" key="7">
    <source>
        <dbReference type="EMBL" id="TWT29111.1"/>
    </source>
</evidence>
<keyword evidence="5" id="KW-0472">Membrane</keyword>
<dbReference type="InterPro" id="IPR022215">
    <property type="entry name" value="SteA-like_C"/>
</dbReference>
<dbReference type="GO" id="GO:0016301">
    <property type="term" value="F:kinase activity"/>
    <property type="evidence" value="ECO:0007669"/>
    <property type="project" value="UniProtKB-KW"/>
</dbReference>
<keyword evidence="1" id="KW-0808">Transferase</keyword>
<dbReference type="EMBL" id="VOHM01000001">
    <property type="protein sequence ID" value="TWT29111.1"/>
    <property type="molecule type" value="Genomic_DNA"/>
</dbReference>
<dbReference type="Proteomes" id="UP000320791">
    <property type="component" value="Unassembled WGS sequence"/>
</dbReference>
<gene>
    <name evidence="7" type="ORF">FRX94_00040</name>
</gene>
<dbReference type="GO" id="GO:0009229">
    <property type="term" value="P:thiamine diphosphate biosynthetic process"/>
    <property type="evidence" value="ECO:0007669"/>
    <property type="project" value="InterPro"/>
</dbReference>
<sequence>MSCMSLFSRNSDLPGLHGVIRDCTTNSKGFKRLSGGDIAVIDAPDMPRSLAQRLIDAGPAAVVNVSRFTTGAYPNFGPQMLTDVDILLVEGVGAQIWDQLRDGKKARITEDGQLFHGEKLIASGVVITAAEAEEGFVEAQRELLDHMEAFFGNTIQFIHSEAPLLIDGLGVPDVGVDIEGKPVVVVSPGPGHRTQLKELRNYIREYSPVLIGCDEAADTIVELGYKPDLIVGNPAGIGADALRSGARVVLPADPDGHAAGLERIQDLGVGAMTFPAASDSATDLALLLADYHGAVLVVNVGAPLDLMKIFAADPNATPSSLLTRSRLGSKLVDAAAIAELYVVRGTAGLAWVWAALATLVVVAVVLLIAGTSGTGSFTENLIDTWNNIALAVQGWFK</sequence>
<evidence type="ECO:0000256" key="2">
    <source>
        <dbReference type="ARBA" id="ARBA00022741"/>
    </source>
</evidence>
<feature type="domain" description="SteA-like C-terminal" evidence="6">
    <location>
        <begin position="336"/>
        <end position="389"/>
    </location>
</feature>
<dbReference type="NCBIfam" id="NF040608">
    <property type="entry name" value="division_SteA"/>
    <property type="match status" value="1"/>
</dbReference>
<keyword evidence="5" id="KW-0812">Transmembrane</keyword>
<dbReference type="RefSeq" id="WP_146323228.1">
    <property type="nucleotide sequence ID" value="NZ_BAABLR010000076.1"/>
</dbReference>
<keyword evidence="4" id="KW-0067">ATP-binding</keyword>
<dbReference type="InterPro" id="IPR036759">
    <property type="entry name" value="TPK_catalytic_sf"/>
</dbReference>
<dbReference type="SUPFAM" id="SSF63999">
    <property type="entry name" value="Thiamin pyrophosphokinase, catalytic domain"/>
    <property type="match status" value="1"/>
</dbReference>
<accession>A0A5C5URK8</accession>
<proteinExistence type="predicted"/>
<keyword evidence="2" id="KW-0547">Nucleotide-binding</keyword>
<keyword evidence="8" id="KW-1185">Reference proteome</keyword>
<evidence type="ECO:0000313" key="8">
    <source>
        <dbReference type="Proteomes" id="UP000320791"/>
    </source>
</evidence>
<evidence type="ECO:0000256" key="3">
    <source>
        <dbReference type="ARBA" id="ARBA00022777"/>
    </source>
</evidence>
<dbReference type="OrthoDB" id="5169996at2"/>
<keyword evidence="5" id="KW-1133">Transmembrane helix</keyword>
<comment type="caution">
    <text evidence="7">The sequence shown here is derived from an EMBL/GenBank/DDBJ whole genome shotgun (WGS) entry which is preliminary data.</text>
</comment>
<dbReference type="GO" id="GO:0005524">
    <property type="term" value="F:ATP binding"/>
    <property type="evidence" value="ECO:0007669"/>
    <property type="project" value="UniProtKB-KW"/>
</dbReference>
<evidence type="ECO:0000256" key="5">
    <source>
        <dbReference type="SAM" id="Phobius"/>
    </source>
</evidence>
<dbReference type="Pfam" id="PF12555">
    <property type="entry name" value="SteA-like_C"/>
    <property type="match status" value="1"/>
</dbReference>
<dbReference type="AlphaFoldDB" id="A0A5C5URK8"/>
<dbReference type="InterPro" id="IPR047795">
    <property type="entry name" value="Put_SteA-like"/>
</dbReference>
<dbReference type="GO" id="GO:0004788">
    <property type="term" value="F:thiamine diphosphokinase activity"/>
    <property type="evidence" value="ECO:0007669"/>
    <property type="project" value="InterPro"/>
</dbReference>
<reference evidence="7 8" key="1">
    <citation type="submission" date="2019-08" db="EMBL/GenBank/DDBJ databases">
        <authorList>
            <person name="Lei W."/>
        </authorList>
    </citation>
    <scope>NUCLEOTIDE SEQUENCE [LARGE SCALE GENOMIC DNA]</scope>
    <source>
        <strain evidence="7 8">CCUG 58627</strain>
    </source>
</reference>
<evidence type="ECO:0000256" key="4">
    <source>
        <dbReference type="ARBA" id="ARBA00022840"/>
    </source>
</evidence>
<protein>
    <submittedName>
        <fullName evidence="7">Thiamine pyrophosphokinase</fullName>
    </submittedName>
</protein>
<organism evidence="7 8">
    <name type="scientific">Corynebacterium canis</name>
    <dbReference type="NCBI Taxonomy" id="679663"/>
    <lineage>
        <taxon>Bacteria</taxon>
        <taxon>Bacillati</taxon>
        <taxon>Actinomycetota</taxon>
        <taxon>Actinomycetes</taxon>
        <taxon>Mycobacteriales</taxon>
        <taxon>Corynebacteriaceae</taxon>
        <taxon>Corynebacterium</taxon>
    </lineage>
</organism>
<evidence type="ECO:0000259" key="6">
    <source>
        <dbReference type="Pfam" id="PF12555"/>
    </source>
</evidence>
<feature type="transmembrane region" description="Helical" evidence="5">
    <location>
        <begin position="350"/>
        <end position="369"/>
    </location>
</feature>
<name>A0A5C5URK8_9CORY</name>
<keyword evidence="3 7" id="KW-0418">Kinase</keyword>